<evidence type="ECO:0000313" key="1">
    <source>
        <dbReference type="EMBL" id="SDA38047.1"/>
    </source>
</evidence>
<dbReference type="InterPro" id="IPR045944">
    <property type="entry name" value="DUF6364"/>
</dbReference>
<name>A0A1G5UYF4_9BACT</name>
<gene>
    <name evidence="1" type="ORF">SAMN03080617_00135</name>
</gene>
<reference evidence="2" key="1">
    <citation type="submission" date="2016-10" db="EMBL/GenBank/DDBJ databases">
        <authorList>
            <person name="Varghese N."/>
            <person name="Submissions S."/>
        </authorList>
    </citation>
    <scope>NUCLEOTIDE SEQUENCE [LARGE SCALE GENOMIC DNA]</scope>
    <source>
        <strain evidence="2">DSM 22703</strain>
    </source>
</reference>
<organism evidence="1 2">
    <name type="scientific">Algoriphagus alkaliphilus</name>
    <dbReference type="NCBI Taxonomy" id="279824"/>
    <lineage>
        <taxon>Bacteria</taxon>
        <taxon>Pseudomonadati</taxon>
        <taxon>Bacteroidota</taxon>
        <taxon>Cytophagia</taxon>
        <taxon>Cytophagales</taxon>
        <taxon>Cyclobacteriaceae</taxon>
        <taxon>Algoriphagus</taxon>
    </lineage>
</organism>
<sequence>MDTKLTLRLDSEIIERAKKYASDQKISLSKLVETYLDTISKSNSEESNDIQLTPLVKSLLGAAGSLPENYDYKKEYRDYLDKKYQ</sequence>
<dbReference type="InterPro" id="IPR010985">
    <property type="entry name" value="Ribbon_hlx_hlx"/>
</dbReference>
<dbReference type="STRING" id="279824.SAMN03080617_00135"/>
<keyword evidence="2" id="KW-1185">Reference proteome</keyword>
<protein>
    <submittedName>
        <fullName evidence="1">Uncharacterized protein</fullName>
    </submittedName>
</protein>
<dbReference type="OrthoDB" id="6198066at2"/>
<dbReference type="RefSeq" id="WP_092728020.1">
    <property type="nucleotide sequence ID" value="NZ_FMXE01000002.1"/>
</dbReference>
<evidence type="ECO:0000313" key="2">
    <source>
        <dbReference type="Proteomes" id="UP000198756"/>
    </source>
</evidence>
<dbReference type="Proteomes" id="UP000198756">
    <property type="component" value="Unassembled WGS sequence"/>
</dbReference>
<dbReference type="SUPFAM" id="SSF47598">
    <property type="entry name" value="Ribbon-helix-helix"/>
    <property type="match status" value="1"/>
</dbReference>
<accession>A0A1G5UYF4</accession>
<dbReference type="Pfam" id="PF19891">
    <property type="entry name" value="DUF6364"/>
    <property type="match status" value="1"/>
</dbReference>
<dbReference type="EMBL" id="FMXE01000002">
    <property type="protein sequence ID" value="SDA38047.1"/>
    <property type="molecule type" value="Genomic_DNA"/>
</dbReference>
<dbReference type="GO" id="GO:0006355">
    <property type="term" value="P:regulation of DNA-templated transcription"/>
    <property type="evidence" value="ECO:0007669"/>
    <property type="project" value="InterPro"/>
</dbReference>
<proteinExistence type="predicted"/>
<dbReference type="AlphaFoldDB" id="A0A1G5UYF4"/>